<dbReference type="Pfam" id="PF13505">
    <property type="entry name" value="OMP_b-brl"/>
    <property type="match status" value="1"/>
</dbReference>
<gene>
    <name evidence="5" type="ORF">PQR62_15680</name>
</gene>
<evidence type="ECO:0000256" key="2">
    <source>
        <dbReference type="ARBA" id="ARBA00022729"/>
    </source>
</evidence>
<dbReference type="InterPro" id="IPR011250">
    <property type="entry name" value="OMP/PagP_B-barrel"/>
</dbReference>
<name>A0ABW9AA32_9BURK</name>
<keyword evidence="2 3" id="KW-0732">Signal</keyword>
<sequence length="206" mass="22220">MKLVAKSILFAAILGSTGVASAQVTQFSGFTLGGDIAFRNNRADFDGYANNRTASAHDTTAQLDFSYGMALDEKVQMTFGVTYDLGKTNFGSQRYRAGSRNADASLKLSQHLSIYAAPGVLVAPNWLLYGKLAYHRARGEYTDSVFGNGKTSHSGYGYGVGMSYAASEHVRLGVEVQQVKFSRESNGASSAKPSMTEIALKFGYRF</sequence>
<feature type="chain" id="PRO_5045617232" evidence="3">
    <location>
        <begin position="23"/>
        <end position="206"/>
    </location>
</feature>
<organism evidence="5 6">
    <name type="scientific">Herbaspirillum lusitanum</name>
    <dbReference type="NCBI Taxonomy" id="213312"/>
    <lineage>
        <taxon>Bacteria</taxon>
        <taxon>Pseudomonadati</taxon>
        <taxon>Pseudomonadota</taxon>
        <taxon>Betaproteobacteria</taxon>
        <taxon>Burkholderiales</taxon>
        <taxon>Oxalobacteraceae</taxon>
        <taxon>Herbaspirillum</taxon>
    </lineage>
</organism>
<dbReference type="Gene3D" id="2.40.160.20">
    <property type="match status" value="1"/>
</dbReference>
<dbReference type="EMBL" id="JAQQFM010000006">
    <property type="protein sequence ID" value="MFL9925721.1"/>
    <property type="molecule type" value="Genomic_DNA"/>
</dbReference>
<evidence type="ECO:0000256" key="3">
    <source>
        <dbReference type="SAM" id="SignalP"/>
    </source>
</evidence>
<dbReference type="SUPFAM" id="SSF56925">
    <property type="entry name" value="OMPA-like"/>
    <property type="match status" value="1"/>
</dbReference>
<feature type="signal peptide" evidence="3">
    <location>
        <begin position="1"/>
        <end position="22"/>
    </location>
</feature>
<reference evidence="5 6" key="1">
    <citation type="journal article" date="2024" name="Chem. Sci.">
        <title>Discovery of megapolipeptins by genome mining of a Burkholderiales bacteria collection.</title>
        <authorList>
            <person name="Paulo B.S."/>
            <person name="Recchia M.J.J."/>
            <person name="Lee S."/>
            <person name="Fergusson C.H."/>
            <person name="Romanowski S.B."/>
            <person name="Hernandez A."/>
            <person name="Krull N."/>
            <person name="Liu D.Y."/>
            <person name="Cavanagh H."/>
            <person name="Bos A."/>
            <person name="Gray C.A."/>
            <person name="Murphy B.T."/>
            <person name="Linington R.G."/>
            <person name="Eustaquio A.S."/>
        </authorList>
    </citation>
    <scope>NUCLEOTIDE SEQUENCE [LARGE SCALE GENOMIC DNA]</scope>
    <source>
        <strain evidence="5 6">RL21-008-BIB-A</strain>
    </source>
</reference>
<accession>A0ABW9AA32</accession>
<evidence type="ECO:0000313" key="6">
    <source>
        <dbReference type="Proteomes" id="UP001629246"/>
    </source>
</evidence>
<proteinExistence type="predicted"/>
<comment type="caution">
    <text evidence="5">The sequence shown here is derived from an EMBL/GenBank/DDBJ whole genome shotgun (WGS) entry which is preliminary data.</text>
</comment>
<evidence type="ECO:0000313" key="5">
    <source>
        <dbReference type="EMBL" id="MFL9925721.1"/>
    </source>
</evidence>
<dbReference type="RefSeq" id="WP_408158907.1">
    <property type="nucleotide sequence ID" value="NZ_JAQQFM010000006.1"/>
</dbReference>
<keyword evidence="6" id="KW-1185">Reference proteome</keyword>
<feature type="domain" description="Outer membrane protein beta-barrel" evidence="4">
    <location>
        <begin position="11"/>
        <end position="206"/>
    </location>
</feature>
<evidence type="ECO:0000256" key="1">
    <source>
        <dbReference type="ARBA" id="ARBA00004442"/>
    </source>
</evidence>
<comment type="subcellular location">
    <subcellularLocation>
        <location evidence="1">Cell outer membrane</location>
    </subcellularLocation>
</comment>
<protein>
    <submittedName>
        <fullName evidence="5">Outer membrane beta-barrel protein</fullName>
    </submittedName>
</protein>
<dbReference type="InterPro" id="IPR027385">
    <property type="entry name" value="Beta-barrel_OMP"/>
</dbReference>
<evidence type="ECO:0000259" key="4">
    <source>
        <dbReference type="Pfam" id="PF13505"/>
    </source>
</evidence>
<dbReference type="Proteomes" id="UP001629246">
    <property type="component" value="Unassembled WGS sequence"/>
</dbReference>